<dbReference type="OrthoDB" id="2381692at2"/>
<organism evidence="2 3">
    <name type="scientific">Halalkalibacillus sediminis</name>
    <dbReference type="NCBI Taxonomy" id="2018042"/>
    <lineage>
        <taxon>Bacteria</taxon>
        <taxon>Bacillati</taxon>
        <taxon>Bacillota</taxon>
        <taxon>Bacilli</taxon>
        <taxon>Bacillales</taxon>
        <taxon>Bacillaceae</taxon>
        <taxon>Halalkalibacillus</taxon>
    </lineage>
</organism>
<protein>
    <submittedName>
        <fullName evidence="2">Sporulation protein</fullName>
    </submittedName>
</protein>
<keyword evidence="3" id="KW-1185">Reference proteome</keyword>
<dbReference type="Pfam" id="PF14034">
    <property type="entry name" value="Spore_YtrH"/>
    <property type="match status" value="1"/>
</dbReference>
<evidence type="ECO:0000313" key="3">
    <source>
        <dbReference type="Proteomes" id="UP000243524"/>
    </source>
</evidence>
<keyword evidence="1" id="KW-0812">Transmembrane</keyword>
<dbReference type="Proteomes" id="UP000243524">
    <property type="component" value="Unassembled WGS sequence"/>
</dbReference>
<reference evidence="2 3" key="1">
    <citation type="submission" date="2017-06" db="EMBL/GenBank/DDBJ databases">
        <title>the draft geome sequence of Illustriluteabacillus marina B3227.</title>
        <authorList>
            <person name="He R.-H."/>
            <person name="Du Z.-J."/>
        </authorList>
    </citation>
    <scope>NUCLEOTIDE SEQUENCE [LARGE SCALE GENOMIC DNA]</scope>
    <source>
        <strain evidence="2 3">B3227</strain>
    </source>
</reference>
<dbReference type="EMBL" id="PJNH01000001">
    <property type="protein sequence ID" value="PKR79276.1"/>
    <property type="molecule type" value="Genomic_DNA"/>
</dbReference>
<dbReference type="RefSeq" id="WP_101331020.1">
    <property type="nucleotide sequence ID" value="NZ_PJNH01000001.1"/>
</dbReference>
<gene>
    <name evidence="2" type="ORF">CEY16_05920</name>
</gene>
<feature type="transmembrane region" description="Helical" evidence="1">
    <location>
        <begin position="12"/>
        <end position="33"/>
    </location>
</feature>
<sequence length="110" mass="11666">MEERFFAAIIKCFFISFGVLAGGALFGSLSAYITGDPPISELLITAKKLRIWAIVAAIGGTFDAISTFEKGILDASSVELIKQITLIIAAMGGVKAAIILISWITRGEIT</sequence>
<comment type="caution">
    <text evidence="2">The sequence shown here is derived from an EMBL/GenBank/DDBJ whole genome shotgun (WGS) entry which is preliminary data.</text>
</comment>
<feature type="transmembrane region" description="Helical" evidence="1">
    <location>
        <begin position="80"/>
        <end position="104"/>
    </location>
</feature>
<dbReference type="InterPro" id="IPR025689">
    <property type="entry name" value="Spore_YtrH"/>
</dbReference>
<name>A0A2I0QY62_9BACI</name>
<evidence type="ECO:0000313" key="2">
    <source>
        <dbReference type="EMBL" id="PKR79276.1"/>
    </source>
</evidence>
<keyword evidence="1" id="KW-1133">Transmembrane helix</keyword>
<evidence type="ECO:0000256" key="1">
    <source>
        <dbReference type="SAM" id="Phobius"/>
    </source>
</evidence>
<keyword evidence="1" id="KW-0472">Membrane</keyword>
<dbReference type="AlphaFoldDB" id="A0A2I0QY62"/>
<proteinExistence type="predicted"/>
<accession>A0A2I0QY62</accession>